<dbReference type="PRINTS" id="PR00722">
    <property type="entry name" value="CHYMOTRYPSIN"/>
</dbReference>
<sequence length="742" mass="73362">MIEEPTFMSFIRRPRPAALCAVLAAGSLALSAAPALAVTGGTPVAASDTTYAYTAKITVGAHDRGCSAVLVDPEWLLTAASCFAEDPAASLAVPAGVPAKATTAVVGRSDLTGTQGAERRVVELVPRTDRDVVLARLSRPVTTVTPATFAGGAPAAGAELTFAGYGRTKTVWAPNQLHTGVYTVDSTAAASVNVTGKGGVAACMGDAGGPVLSGGTLVGLTSRSSQGGCLGTDETQTSTAGVVARVDDLAAWVAQKAGATRITDFNGDAVEDIAVGDPMATVGGDTTAGLVRVVYGGGKGTAEITQDLDWVAGGAEPGDHFGNHLATVDYNEDGYTDLVVSASEEDLGTATDAGFVDILFGGRNGLGTGPAARHLEQGAGTGSIGTATPESNDRMGAALEAGTTAEGRPWVLIGAPGEAIGSLAKAGAAFYVHGDTSIDINQDSPGVPGAAEANDAFGTAVTGDSNFIAMGAPGDAIGGDANAGNLAVFSHTLDASGRPTLVTGLDQDNEKINAGAEAGDKFGQALALVAYRPAGAATATDSILAVGAPGEALAAETGGAQLAEAGNVLLLQIKGDGTWDYLRALNQGSGSDDRSGTIEAGDRTGASLSAVNTAPRQVGSAETLKVAVGVPGEDLAGVTDAGAVHTFSLMGAAGANDSWIEAGDGDGVPGPASAGAKLGTSIHFTPRNLYVGMPYGPAATGAVHVLPFANAVTGGTSAPATTYQPGQGGLPAHGEYFGYAVR</sequence>
<evidence type="ECO:0000256" key="2">
    <source>
        <dbReference type="ARBA" id="ARBA00022729"/>
    </source>
</evidence>
<evidence type="ECO:0000313" key="8">
    <source>
        <dbReference type="EMBL" id="GAA3497736.1"/>
    </source>
</evidence>
<feature type="chain" id="PRO_5046774852" evidence="6">
    <location>
        <begin position="38"/>
        <end position="742"/>
    </location>
</feature>
<gene>
    <name evidence="8" type="ORF">GCM10019016_048390</name>
</gene>
<feature type="domain" description="Peptidase S1" evidence="7">
    <location>
        <begin position="38"/>
        <end position="258"/>
    </location>
</feature>
<dbReference type="SUPFAM" id="SSF69318">
    <property type="entry name" value="Integrin alpha N-terminal domain"/>
    <property type="match status" value="1"/>
</dbReference>
<dbReference type="EMBL" id="BAAAXF010000035">
    <property type="protein sequence ID" value="GAA3497736.1"/>
    <property type="molecule type" value="Genomic_DNA"/>
</dbReference>
<keyword evidence="3" id="KW-0677">Repeat</keyword>
<evidence type="ECO:0000256" key="5">
    <source>
        <dbReference type="ARBA" id="ARBA00023180"/>
    </source>
</evidence>
<evidence type="ECO:0000256" key="3">
    <source>
        <dbReference type="ARBA" id="ARBA00022737"/>
    </source>
</evidence>
<dbReference type="InterPro" id="IPR013517">
    <property type="entry name" value="FG-GAP"/>
</dbReference>
<accession>A0ABP6TR37</accession>
<evidence type="ECO:0000256" key="1">
    <source>
        <dbReference type="ARBA" id="ARBA00007664"/>
    </source>
</evidence>
<dbReference type="PANTHER" id="PTHR24276:SF98">
    <property type="entry name" value="FI18310P1-RELATED"/>
    <property type="match status" value="1"/>
</dbReference>
<evidence type="ECO:0000256" key="4">
    <source>
        <dbReference type="ARBA" id="ARBA00023157"/>
    </source>
</evidence>
<dbReference type="Gene3D" id="2.40.10.10">
    <property type="entry name" value="Trypsin-like serine proteases"/>
    <property type="match status" value="1"/>
</dbReference>
<protein>
    <submittedName>
        <fullName evidence="8">S1 family peptidase</fullName>
    </submittedName>
</protein>
<dbReference type="Gene3D" id="2.130.10.130">
    <property type="entry name" value="Integrin alpha, N-terminal"/>
    <property type="match status" value="1"/>
</dbReference>
<comment type="caution">
    <text evidence="8">The sequence shown here is derived from an EMBL/GenBank/DDBJ whole genome shotgun (WGS) entry which is preliminary data.</text>
</comment>
<dbReference type="Pfam" id="PF00089">
    <property type="entry name" value="Trypsin"/>
    <property type="match status" value="1"/>
</dbReference>
<feature type="signal peptide" evidence="6">
    <location>
        <begin position="1"/>
        <end position="37"/>
    </location>
</feature>
<dbReference type="InterPro" id="IPR013519">
    <property type="entry name" value="Int_alpha_beta-p"/>
</dbReference>
<dbReference type="PROSITE" id="PS50240">
    <property type="entry name" value="TRYPSIN_DOM"/>
    <property type="match status" value="1"/>
</dbReference>
<keyword evidence="2 6" id="KW-0732">Signal</keyword>
<reference evidence="9" key="1">
    <citation type="journal article" date="2019" name="Int. J. Syst. Evol. Microbiol.">
        <title>The Global Catalogue of Microorganisms (GCM) 10K type strain sequencing project: providing services to taxonomists for standard genome sequencing and annotation.</title>
        <authorList>
            <consortium name="The Broad Institute Genomics Platform"/>
            <consortium name="The Broad Institute Genome Sequencing Center for Infectious Disease"/>
            <person name="Wu L."/>
            <person name="Ma J."/>
        </authorList>
    </citation>
    <scope>NUCLEOTIDE SEQUENCE [LARGE SCALE GENOMIC DNA]</scope>
    <source>
        <strain evidence="9">JCM 4816</strain>
    </source>
</reference>
<keyword evidence="5" id="KW-0325">Glycoprotein</keyword>
<comment type="similarity">
    <text evidence="1">Belongs to the peptidase S1 family.</text>
</comment>
<dbReference type="SMART" id="SM00020">
    <property type="entry name" value="Tryp_SPc"/>
    <property type="match status" value="1"/>
</dbReference>
<dbReference type="PANTHER" id="PTHR24276">
    <property type="entry name" value="POLYSERASE-RELATED"/>
    <property type="match status" value="1"/>
</dbReference>
<dbReference type="InterPro" id="IPR043504">
    <property type="entry name" value="Peptidase_S1_PA_chymotrypsin"/>
</dbReference>
<keyword evidence="9" id="KW-1185">Reference proteome</keyword>
<dbReference type="InterPro" id="IPR009003">
    <property type="entry name" value="Peptidase_S1_PA"/>
</dbReference>
<dbReference type="InterPro" id="IPR001254">
    <property type="entry name" value="Trypsin_dom"/>
</dbReference>
<proteinExistence type="inferred from homology"/>
<dbReference type="SMART" id="SM00191">
    <property type="entry name" value="Int_alpha"/>
    <property type="match status" value="3"/>
</dbReference>
<dbReference type="Proteomes" id="UP001501455">
    <property type="component" value="Unassembled WGS sequence"/>
</dbReference>
<dbReference type="InterPro" id="IPR028994">
    <property type="entry name" value="Integrin_alpha_N"/>
</dbReference>
<evidence type="ECO:0000256" key="6">
    <source>
        <dbReference type="SAM" id="SignalP"/>
    </source>
</evidence>
<keyword evidence="4" id="KW-1015">Disulfide bond</keyword>
<evidence type="ECO:0000313" key="9">
    <source>
        <dbReference type="Proteomes" id="UP001501455"/>
    </source>
</evidence>
<dbReference type="Pfam" id="PF01839">
    <property type="entry name" value="FG-GAP"/>
    <property type="match status" value="1"/>
</dbReference>
<organism evidence="8 9">
    <name type="scientific">Streptomyces prasinosporus</name>
    <dbReference type="NCBI Taxonomy" id="68256"/>
    <lineage>
        <taxon>Bacteria</taxon>
        <taxon>Bacillati</taxon>
        <taxon>Actinomycetota</taxon>
        <taxon>Actinomycetes</taxon>
        <taxon>Kitasatosporales</taxon>
        <taxon>Streptomycetaceae</taxon>
        <taxon>Streptomyces</taxon>
        <taxon>Streptomyces albogriseolus group</taxon>
    </lineage>
</organism>
<dbReference type="SUPFAM" id="SSF50494">
    <property type="entry name" value="Trypsin-like serine proteases"/>
    <property type="match status" value="1"/>
</dbReference>
<dbReference type="InterPro" id="IPR050430">
    <property type="entry name" value="Peptidase_S1"/>
</dbReference>
<evidence type="ECO:0000259" key="7">
    <source>
        <dbReference type="PROSITE" id="PS50240"/>
    </source>
</evidence>
<dbReference type="InterPro" id="IPR001314">
    <property type="entry name" value="Peptidase_S1A"/>
</dbReference>
<name>A0ABP6TR37_9ACTN</name>